<dbReference type="InterPro" id="IPR050434">
    <property type="entry name" value="Glycosyl_hydrlase_28"/>
</dbReference>
<evidence type="ECO:0000256" key="7">
    <source>
        <dbReference type="ARBA" id="ARBA00022801"/>
    </source>
</evidence>
<evidence type="ECO:0000256" key="6">
    <source>
        <dbReference type="ARBA" id="ARBA00022737"/>
    </source>
</evidence>
<feature type="signal peptide" evidence="14">
    <location>
        <begin position="1"/>
        <end position="22"/>
    </location>
</feature>
<comment type="caution">
    <text evidence="15">The sequence shown here is derived from an EMBL/GenBank/DDBJ whole genome shotgun (WGS) entry which is preliminary data.</text>
</comment>
<dbReference type="AlphaFoldDB" id="A0ABD1F313"/>
<keyword evidence="16" id="KW-1185">Reference proteome</keyword>
<dbReference type="InterPro" id="IPR012334">
    <property type="entry name" value="Pectin_lyas_fold"/>
</dbReference>
<name>A0ABD1F313_HYPHA</name>
<accession>A0ABD1F313</accession>
<evidence type="ECO:0000256" key="13">
    <source>
        <dbReference type="RuleBase" id="RU361169"/>
    </source>
</evidence>
<dbReference type="EC" id="3.2.1.15" evidence="3"/>
<keyword evidence="5 14" id="KW-0732">Signal</keyword>
<keyword evidence="8" id="KW-1015">Disulfide bond</keyword>
<evidence type="ECO:0000256" key="1">
    <source>
        <dbReference type="ARBA" id="ARBA00004613"/>
    </source>
</evidence>
<evidence type="ECO:0000256" key="8">
    <source>
        <dbReference type="ARBA" id="ARBA00023157"/>
    </source>
</evidence>
<dbReference type="InterPro" id="IPR000743">
    <property type="entry name" value="Glyco_hydro_28"/>
</dbReference>
<evidence type="ECO:0000256" key="14">
    <source>
        <dbReference type="SAM" id="SignalP"/>
    </source>
</evidence>
<dbReference type="SUPFAM" id="SSF51126">
    <property type="entry name" value="Pectin lyase-like"/>
    <property type="match status" value="1"/>
</dbReference>
<reference evidence="15 16" key="1">
    <citation type="submission" date="2024-05" db="EMBL/GenBank/DDBJ databases">
        <title>Genetic variation in Jamaican populations of the coffee berry borer (Hypothenemus hampei).</title>
        <authorList>
            <person name="Errbii M."/>
            <person name="Myrie A."/>
        </authorList>
    </citation>
    <scope>NUCLEOTIDE SEQUENCE [LARGE SCALE GENOMIC DNA]</scope>
    <source>
        <strain evidence="15">JA-Hopewell-2020-01-JO</strain>
        <tissue evidence="15">Whole body</tissue>
    </source>
</reference>
<keyword evidence="10 13" id="KW-0326">Glycosidase</keyword>
<proteinExistence type="inferred from homology"/>
<comment type="catalytic activity">
    <reaction evidence="12">
        <text>(1,4-alpha-D-galacturonosyl)n+m + H2O = (1,4-alpha-D-galacturonosyl)n + (1,4-alpha-D-galacturonosyl)m.</text>
        <dbReference type="EC" id="3.2.1.15"/>
    </reaction>
</comment>
<evidence type="ECO:0000256" key="3">
    <source>
        <dbReference type="ARBA" id="ARBA00012736"/>
    </source>
</evidence>
<evidence type="ECO:0000256" key="5">
    <source>
        <dbReference type="ARBA" id="ARBA00022729"/>
    </source>
</evidence>
<protein>
    <recommendedName>
        <fullName evidence="3">endo-polygalacturonase</fullName>
        <ecNumber evidence="3">3.2.1.15</ecNumber>
    </recommendedName>
</protein>
<dbReference type="InterPro" id="IPR011050">
    <property type="entry name" value="Pectin_lyase_fold/virulence"/>
</dbReference>
<gene>
    <name evidence="15" type="ORF">ABEB36_004329</name>
</gene>
<dbReference type="GO" id="GO:0005576">
    <property type="term" value="C:extracellular region"/>
    <property type="evidence" value="ECO:0007669"/>
    <property type="project" value="UniProtKB-SubCell"/>
</dbReference>
<evidence type="ECO:0000313" key="16">
    <source>
        <dbReference type="Proteomes" id="UP001566132"/>
    </source>
</evidence>
<evidence type="ECO:0000313" key="15">
    <source>
        <dbReference type="EMBL" id="KAL1509619.1"/>
    </source>
</evidence>
<dbReference type="Pfam" id="PF00295">
    <property type="entry name" value="Glyco_hydro_28"/>
    <property type="match status" value="1"/>
</dbReference>
<organism evidence="15 16">
    <name type="scientific">Hypothenemus hampei</name>
    <name type="common">Coffee berry borer</name>
    <dbReference type="NCBI Taxonomy" id="57062"/>
    <lineage>
        <taxon>Eukaryota</taxon>
        <taxon>Metazoa</taxon>
        <taxon>Ecdysozoa</taxon>
        <taxon>Arthropoda</taxon>
        <taxon>Hexapoda</taxon>
        <taxon>Insecta</taxon>
        <taxon>Pterygota</taxon>
        <taxon>Neoptera</taxon>
        <taxon>Endopterygota</taxon>
        <taxon>Coleoptera</taxon>
        <taxon>Polyphaga</taxon>
        <taxon>Cucujiformia</taxon>
        <taxon>Curculionidae</taxon>
        <taxon>Scolytinae</taxon>
        <taxon>Hypothenemus</taxon>
    </lineage>
</organism>
<feature type="chain" id="PRO_5044746122" description="endo-polygalacturonase" evidence="14">
    <location>
        <begin position="23"/>
        <end position="381"/>
    </location>
</feature>
<keyword evidence="9" id="KW-0325">Glycoprotein</keyword>
<dbReference type="PANTHER" id="PTHR31884">
    <property type="entry name" value="POLYGALACTURONASE"/>
    <property type="match status" value="1"/>
</dbReference>
<dbReference type="Gene3D" id="2.160.20.10">
    <property type="entry name" value="Single-stranded right-handed beta-helix, Pectin lyase-like"/>
    <property type="match status" value="1"/>
</dbReference>
<evidence type="ECO:0000256" key="12">
    <source>
        <dbReference type="ARBA" id="ARBA00034074"/>
    </source>
</evidence>
<evidence type="ECO:0000256" key="9">
    <source>
        <dbReference type="ARBA" id="ARBA00023180"/>
    </source>
</evidence>
<evidence type="ECO:0000256" key="10">
    <source>
        <dbReference type="ARBA" id="ARBA00023295"/>
    </source>
</evidence>
<dbReference type="GO" id="GO:0004650">
    <property type="term" value="F:polygalacturonase activity"/>
    <property type="evidence" value="ECO:0007669"/>
    <property type="project" value="UniProtKB-EC"/>
</dbReference>
<keyword evidence="11" id="KW-0961">Cell wall biogenesis/degradation</keyword>
<dbReference type="SMART" id="SM00710">
    <property type="entry name" value="PbH1"/>
    <property type="match status" value="4"/>
</dbReference>
<evidence type="ECO:0000256" key="4">
    <source>
        <dbReference type="ARBA" id="ARBA00022525"/>
    </source>
</evidence>
<sequence>MFNSQFNTFFFFLINVYVKIHAQDNCAIKTIQDVSKVTSTCQNINIEDLVVPAGETLTLDLIEKATVTLKGNITFGYVNWIGPLMRVYGSNVTIKGEKGHVLNGQGELYWDSLGSWGSEKPKFLIVEVTNDSLFDNLFIYHAPMHGIAINNSHDVTFSNILIDNAAGAENVALYGHAGHNTDGFGVNMSTNVIIRDSVIYNQDDCVVLNSGSRIHVYNMLCHGSHGLSLSVGFSNETIALNTLTDVVIENSTIIDAMDGIHVKTHIDAGKGQLTNVTYRNINILGSYSYGIAVEQNYTNSATPGNGAIPLNNIPITKLKFTNIKGTVQNQSVPYYVVCAQDGCLNWEWNEINIYGNKESVCVNFHPNSISCIDYIVEKLNK</sequence>
<dbReference type="PANTHER" id="PTHR31884:SF9">
    <property type="entry name" value="ENDOPOLYGALACTURONASE D-RELATED"/>
    <property type="match status" value="1"/>
</dbReference>
<keyword evidence="6" id="KW-0677">Repeat</keyword>
<dbReference type="EMBL" id="JBDJPC010000003">
    <property type="protein sequence ID" value="KAL1509619.1"/>
    <property type="molecule type" value="Genomic_DNA"/>
</dbReference>
<evidence type="ECO:0000256" key="11">
    <source>
        <dbReference type="ARBA" id="ARBA00023316"/>
    </source>
</evidence>
<dbReference type="Proteomes" id="UP001566132">
    <property type="component" value="Unassembled WGS sequence"/>
</dbReference>
<keyword evidence="7 13" id="KW-0378">Hydrolase</keyword>
<comment type="subcellular location">
    <subcellularLocation>
        <location evidence="1">Secreted</location>
    </subcellularLocation>
</comment>
<evidence type="ECO:0000256" key="2">
    <source>
        <dbReference type="ARBA" id="ARBA00008834"/>
    </source>
</evidence>
<keyword evidence="4" id="KW-0964">Secreted</keyword>
<dbReference type="GO" id="GO:0071555">
    <property type="term" value="P:cell wall organization"/>
    <property type="evidence" value="ECO:0007669"/>
    <property type="project" value="UniProtKB-KW"/>
</dbReference>
<dbReference type="InterPro" id="IPR006626">
    <property type="entry name" value="PbH1"/>
</dbReference>
<comment type="similarity">
    <text evidence="2 13">Belongs to the glycosyl hydrolase 28 family.</text>
</comment>